<dbReference type="KEGG" id="woc:BA177_12750"/>
<evidence type="ECO:0000259" key="1">
    <source>
        <dbReference type="Pfam" id="PF01551"/>
    </source>
</evidence>
<name>A0A193LHF4_9GAMM</name>
<dbReference type="CDD" id="cd12797">
    <property type="entry name" value="M23_peptidase"/>
    <property type="match status" value="1"/>
</dbReference>
<proteinExistence type="predicted"/>
<accession>A0A193LHF4</accession>
<dbReference type="Proteomes" id="UP000092695">
    <property type="component" value="Chromosome"/>
</dbReference>
<reference evidence="2 3" key="1">
    <citation type="submission" date="2016-06" db="EMBL/GenBank/DDBJ databases">
        <title>Complete genome sequence of a deep-branching marine Gamma Proteobacterium Woeseia oceani type strain XK5.</title>
        <authorList>
            <person name="Mu D."/>
            <person name="Du Z."/>
        </authorList>
    </citation>
    <scope>NUCLEOTIDE SEQUENCE [LARGE SCALE GENOMIC DNA]</scope>
    <source>
        <strain evidence="2 3">XK5</strain>
    </source>
</reference>
<dbReference type="GO" id="GO:0004222">
    <property type="term" value="F:metalloendopeptidase activity"/>
    <property type="evidence" value="ECO:0007669"/>
    <property type="project" value="TreeGrafter"/>
</dbReference>
<feature type="domain" description="M23ase beta-sheet core" evidence="1">
    <location>
        <begin position="175"/>
        <end position="275"/>
    </location>
</feature>
<dbReference type="AlphaFoldDB" id="A0A193LHF4"/>
<dbReference type="SUPFAM" id="SSF51261">
    <property type="entry name" value="Duplicated hybrid motif"/>
    <property type="match status" value="1"/>
</dbReference>
<dbReference type="EMBL" id="CP016268">
    <property type="protein sequence ID" value="ANO51955.1"/>
    <property type="molecule type" value="Genomic_DNA"/>
</dbReference>
<gene>
    <name evidence="2" type="ORF">BA177_12750</name>
</gene>
<dbReference type="InterPro" id="IPR016047">
    <property type="entry name" value="M23ase_b-sheet_dom"/>
</dbReference>
<sequence length="306" mass="33082">MFSRLQRGVVVTGISLLLLSVVVPAQTLYKYRGPDGEWVFTDREPLTEDEVEVRELPGSDRGQGVSLQRQLLNGRWQLIADNSLLVPVQLMLSRVDATEKAKEWILSPQSRTVLESGEAGDAGDGRYRYVWLPGDPAAQHSPDQPYRAPFPAAVSHRVSQAYPDARTHTTADSAYAVDIAMPIGSNVHAARGGTVIDVTSNNYRSSDSLESADGAAANVVRIVHDDGTFAIYAHLNWNSIRVRPGERVTRGQYIADAGNTGFSTGPHLHFAVIRNAGLKMVSVPVEFALAGGNSVAPTAGMMLTAY</sequence>
<evidence type="ECO:0000313" key="2">
    <source>
        <dbReference type="EMBL" id="ANO51955.1"/>
    </source>
</evidence>
<dbReference type="Pfam" id="PF01551">
    <property type="entry name" value="Peptidase_M23"/>
    <property type="match status" value="1"/>
</dbReference>
<dbReference type="Gene3D" id="2.70.70.10">
    <property type="entry name" value="Glucose Permease (Domain IIA)"/>
    <property type="match status" value="1"/>
</dbReference>
<dbReference type="InterPro" id="IPR011055">
    <property type="entry name" value="Dup_hybrid_motif"/>
</dbReference>
<dbReference type="PANTHER" id="PTHR21666">
    <property type="entry name" value="PEPTIDASE-RELATED"/>
    <property type="match status" value="1"/>
</dbReference>
<organism evidence="2 3">
    <name type="scientific">Woeseia oceani</name>
    <dbReference type="NCBI Taxonomy" id="1548547"/>
    <lineage>
        <taxon>Bacteria</taxon>
        <taxon>Pseudomonadati</taxon>
        <taxon>Pseudomonadota</taxon>
        <taxon>Gammaproteobacteria</taxon>
        <taxon>Woeseiales</taxon>
        <taxon>Woeseiaceae</taxon>
        <taxon>Woeseia</taxon>
    </lineage>
</organism>
<dbReference type="STRING" id="1548547.BA177_12750"/>
<dbReference type="RefSeq" id="WP_068616788.1">
    <property type="nucleotide sequence ID" value="NZ_CP016268.1"/>
</dbReference>
<dbReference type="InterPro" id="IPR050570">
    <property type="entry name" value="Cell_wall_metabolism_enzyme"/>
</dbReference>
<evidence type="ECO:0000313" key="3">
    <source>
        <dbReference type="Proteomes" id="UP000092695"/>
    </source>
</evidence>
<keyword evidence="3" id="KW-1185">Reference proteome</keyword>
<dbReference type="OrthoDB" id="9805070at2"/>
<protein>
    <recommendedName>
        <fullName evidence="1">M23ase beta-sheet core domain-containing protein</fullName>
    </recommendedName>
</protein>
<dbReference type="PANTHER" id="PTHR21666:SF294">
    <property type="entry name" value="PEPTIDASE M23"/>
    <property type="match status" value="1"/>
</dbReference>